<dbReference type="PANTHER" id="PTHR37984">
    <property type="entry name" value="PROTEIN CBG26694"/>
    <property type="match status" value="1"/>
</dbReference>
<feature type="non-terminal residue" evidence="5">
    <location>
        <position position="585"/>
    </location>
</feature>
<evidence type="ECO:0000313" key="6">
    <source>
        <dbReference type="Proteomes" id="UP000198211"/>
    </source>
</evidence>
<accession>A0A225VLF4</accession>
<dbReference type="InterPro" id="IPR050951">
    <property type="entry name" value="Retrovirus_Pol_polyprotein"/>
</dbReference>
<protein>
    <recommendedName>
        <fullName evidence="7">Reverse transcriptase domain-containing protein</fullName>
    </recommendedName>
</protein>
<feature type="domain" description="Reverse transcriptase/retrotransposon-derived protein RNase H-like" evidence="4">
    <location>
        <begin position="226"/>
        <end position="305"/>
    </location>
</feature>
<dbReference type="SUPFAM" id="SSF56672">
    <property type="entry name" value="DNA/RNA polymerases"/>
    <property type="match status" value="1"/>
</dbReference>
<proteinExistence type="predicted"/>
<feature type="region of interest" description="Disordered" evidence="2">
    <location>
        <begin position="383"/>
        <end position="414"/>
    </location>
</feature>
<dbReference type="PANTHER" id="PTHR37984:SF5">
    <property type="entry name" value="PROTEIN NYNRIN-LIKE"/>
    <property type="match status" value="1"/>
</dbReference>
<evidence type="ECO:0000256" key="2">
    <source>
        <dbReference type="SAM" id="MobiDB-lite"/>
    </source>
</evidence>
<comment type="caution">
    <text evidence="5">The sequence shown here is derived from an EMBL/GenBank/DDBJ whole genome shotgun (WGS) entry which is preliminary data.</text>
</comment>
<gene>
    <name evidence="5" type="ORF">PHMEG_00022563</name>
</gene>
<dbReference type="Pfam" id="PF00078">
    <property type="entry name" value="RVT_1"/>
    <property type="match status" value="1"/>
</dbReference>
<keyword evidence="1" id="KW-0511">Multifunctional enzyme</keyword>
<evidence type="ECO:0000259" key="3">
    <source>
        <dbReference type="Pfam" id="PF00078"/>
    </source>
</evidence>
<feature type="compositionally biased region" description="Basic and acidic residues" evidence="2">
    <location>
        <begin position="402"/>
        <end position="414"/>
    </location>
</feature>
<name>A0A225VLF4_9STRA</name>
<dbReference type="CDD" id="cd01647">
    <property type="entry name" value="RT_LTR"/>
    <property type="match status" value="1"/>
</dbReference>
<dbReference type="Gene3D" id="3.30.70.270">
    <property type="match status" value="1"/>
</dbReference>
<dbReference type="AlphaFoldDB" id="A0A225VLF4"/>
<keyword evidence="6" id="KW-1185">Reference proteome</keyword>
<feature type="domain" description="Reverse transcriptase" evidence="3">
    <location>
        <begin position="22"/>
        <end position="176"/>
    </location>
</feature>
<dbReference type="InterPro" id="IPR041577">
    <property type="entry name" value="RT_RNaseH_2"/>
</dbReference>
<dbReference type="InterPro" id="IPR000477">
    <property type="entry name" value="RT_dom"/>
</dbReference>
<dbReference type="Pfam" id="PF17919">
    <property type="entry name" value="RT_RNaseH_2"/>
    <property type="match status" value="1"/>
</dbReference>
<dbReference type="CDD" id="cd09274">
    <property type="entry name" value="RNase_HI_RT_Ty3"/>
    <property type="match status" value="1"/>
</dbReference>
<dbReference type="InterPro" id="IPR043502">
    <property type="entry name" value="DNA/RNA_pol_sf"/>
</dbReference>
<dbReference type="Gene3D" id="3.10.20.370">
    <property type="match status" value="1"/>
</dbReference>
<reference evidence="6" key="1">
    <citation type="submission" date="2017-03" db="EMBL/GenBank/DDBJ databases">
        <title>Phytopthora megakarya and P. palmivora, two closely related causual agents of cacao black pod achieved similar genome size and gene model numbers by different mechanisms.</title>
        <authorList>
            <person name="Ali S."/>
            <person name="Shao J."/>
            <person name="Larry D.J."/>
            <person name="Kronmiller B."/>
            <person name="Shen D."/>
            <person name="Strem M.D."/>
            <person name="Melnick R.L."/>
            <person name="Guiltinan M.J."/>
            <person name="Tyler B.M."/>
            <person name="Meinhardt L.W."/>
            <person name="Bailey B.A."/>
        </authorList>
    </citation>
    <scope>NUCLEOTIDE SEQUENCE [LARGE SCALE GENOMIC DNA]</scope>
    <source>
        <strain evidence="6">zdho120</strain>
    </source>
</reference>
<evidence type="ECO:0000313" key="5">
    <source>
        <dbReference type="EMBL" id="OWZ05360.1"/>
    </source>
</evidence>
<dbReference type="GO" id="GO:0003824">
    <property type="term" value="F:catalytic activity"/>
    <property type="evidence" value="ECO:0007669"/>
    <property type="project" value="UniProtKB-KW"/>
</dbReference>
<dbReference type="Gene3D" id="3.10.10.10">
    <property type="entry name" value="HIV Type 1 Reverse Transcriptase, subunit A, domain 1"/>
    <property type="match status" value="1"/>
</dbReference>
<organism evidence="5 6">
    <name type="scientific">Phytophthora megakarya</name>
    <dbReference type="NCBI Taxonomy" id="4795"/>
    <lineage>
        <taxon>Eukaryota</taxon>
        <taxon>Sar</taxon>
        <taxon>Stramenopiles</taxon>
        <taxon>Oomycota</taxon>
        <taxon>Peronosporomycetes</taxon>
        <taxon>Peronosporales</taxon>
        <taxon>Peronosporaceae</taxon>
        <taxon>Phytophthora</taxon>
    </lineage>
</organism>
<dbReference type="Proteomes" id="UP000198211">
    <property type="component" value="Unassembled WGS sequence"/>
</dbReference>
<dbReference type="EMBL" id="NBNE01004472">
    <property type="protein sequence ID" value="OWZ05360.1"/>
    <property type="molecule type" value="Genomic_DNA"/>
</dbReference>
<sequence>MLAAGVIEEANGAWWFPVVLVRNKDGEVRFCVDYRALNAVTKKDVYPLPRIDETLEALGGALLFTTLDLRSGYWQIRVADVDKDKPAFTTRSGLYRFVRMPFGLSNAPSTFQRMMNSVLRGLTWSTCLVYLDDIILFTRGGIERHVLELEVVLERRLTVKLKKCVFATKSLEYLRHELGCDGICNGGPGLPTADEHEGCEEVCAHRWILPTLHTKLWVINGPDDEWAADQEAAFPKVKEILTTRPLLVYPNFTKPFRLETDASKAGLGACLMQECGDGWKPVAYASKVNSPTETNYGITELECAACGRSNYSDLTSMDVYSPLRSAAMAHDESKPDGKLYRWTLALQEYEFNVKYRPRSSNSVVDSLSRAPVAVSVRAAVRRRRRSRERTATRLAATDPEERDVGELRRQREQEPSLQLTDAEITSAQRRGRLVQRLLTPGVHKEGVRVGGDKDVSWTARCVAARTLGDGVQIKPRIYLGRPFTRDSYARSHRARDLEARTATGGAALGCGIRKARPREVVPSLRSLRGGAVGDRLALDVAGPLPASDGGQRYVPAAVEYVTTYAVATAVTQHTAESVARFLMKH</sequence>
<dbReference type="OrthoDB" id="115435at2759"/>
<evidence type="ECO:0000259" key="4">
    <source>
        <dbReference type="Pfam" id="PF17919"/>
    </source>
</evidence>
<dbReference type="InterPro" id="IPR043128">
    <property type="entry name" value="Rev_trsase/Diguanyl_cyclase"/>
</dbReference>
<evidence type="ECO:0000256" key="1">
    <source>
        <dbReference type="ARBA" id="ARBA00023268"/>
    </source>
</evidence>
<evidence type="ECO:0008006" key="7">
    <source>
        <dbReference type="Google" id="ProtNLM"/>
    </source>
</evidence>